<dbReference type="AlphaFoldDB" id="A0A084AEZ3"/>
<keyword evidence="2" id="KW-1185">Reference proteome</keyword>
<proteinExistence type="predicted"/>
<protein>
    <submittedName>
        <fullName evidence="1">Uncharacterized protein</fullName>
    </submittedName>
</protein>
<organism evidence="1 2">
    <name type="scientific">Stachybotrys chartarum (strain CBS 109288 / IBT 7711)</name>
    <name type="common">Toxic black mold</name>
    <name type="synonym">Stilbospora chartarum</name>
    <dbReference type="NCBI Taxonomy" id="1280523"/>
    <lineage>
        <taxon>Eukaryota</taxon>
        <taxon>Fungi</taxon>
        <taxon>Dikarya</taxon>
        <taxon>Ascomycota</taxon>
        <taxon>Pezizomycotina</taxon>
        <taxon>Sordariomycetes</taxon>
        <taxon>Hypocreomycetidae</taxon>
        <taxon>Hypocreales</taxon>
        <taxon>Stachybotryaceae</taxon>
        <taxon>Stachybotrys</taxon>
    </lineage>
</organism>
<evidence type="ECO:0000313" key="1">
    <source>
        <dbReference type="EMBL" id="KEY63872.1"/>
    </source>
</evidence>
<dbReference type="HOGENOM" id="CLU_3413167_0_0_1"/>
<accession>A0A084AEZ3</accession>
<reference evidence="1 2" key="1">
    <citation type="journal article" date="2014" name="BMC Genomics">
        <title>Comparative genome sequencing reveals chemotype-specific gene clusters in the toxigenic black mold Stachybotrys.</title>
        <authorList>
            <person name="Semeiks J."/>
            <person name="Borek D."/>
            <person name="Otwinowski Z."/>
            <person name="Grishin N.V."/>
        </authorList>
    </citation>
    <scope>NUCLEOTIDE SEQUENCE [LARGE SCALE GENOMIC DNA]</scope>
    <source>
        <strain evidence="2">CBS 109288 / IBT 7711</strain>
    </source>
</reference>
<evidence type="ECO:0000313" key="2">
    <source>
        <dbReference type="Proteomes" id="UP000028045"/>
    </source>
</evidence>
<sequence>MALQALRQDVFLFWWNSGSGQAPNAPSS</sequence>
<dbReference type="Proteomes" id="UP000028045">
    <property type="component" value="Unassembled WGS sequence"/>
</dbReference>
<gene>
    <name evidence="1" type="ORF">S7711_11545</name>
</gene>
<name>A0A084AEZ3_STACB</name>
<dbReference type="EMBL" id="KL649646">
    <property type="protein sequence ID" value="KEY63872.1"/>
    <property type="molecule type" value="Genomic_DNA"/>
</dbReference>